<dbReference type="RefSeq" id="WP_182327676.1">
    <property type="nucleotide sequence ID" value="NZ_CP058554.1"/>
</dbReference>
<feature type="transmembrane region" description="Helical" evidence="1">
    <location>
        <begin position="128"/>
        <end position="147"/>
    </location>
</feature>
<sequence length="257" mass="27936">MPRTPSSTRFPLTVQPRGLRSYVWRLRDTLALLAMLVVAQGLVVAAHDSIMQGWHHMLAWAWPRLGLGSAELVAWGTTDVAGISLPLVVVQLPMPAPGPLAAIFTGYLAGVLWLFSYLLPQDGLPLRYFLRLAGLLCAASVLGWLWLPPGSGMSPQAVVNQLLMLGTGLLWCIPLLHALVLYIFPLPLGRQFMATVHALALVALSVPLQAGAIAWLLVHTNSLMVLPLYLLATFLPQVVIQLGLYGYFVSHTPHPAH</sequence>
<feature type="transmembrane region" description="Helical" evidence="1">
    <location>
        <begin position="196"/>
        <end position="218"/>
    </location>
</feature>
<protein>
    <submittedName>
        <fullName evidence="2">Uncharacterized protein</fullName>
    </submittedName>
</protein>
<feature type="transmembrane region" description="Helical" evidence="1">
    <location>
        <begin position="30"/>
        <end position="51"/>
    </location>
</feature>
<organism evidence="2 3">
    <name type="scientific">Comamonas piscis</name>
    <dbReference type="NCBI Taxonomy" id="1562974"/>
    <lineage>
        <taxon>Bacteria</taxon>
        <taxon>Pseudomonadati</taxon>
        <taxon>Pseudomonadota</taxon>
        <taxon>Betaproteobacteria</taxon>
        <taxon>Burkholderiales</taxon>
        <taxon>Comamonadaceae</taxon>
        <taxon>Comamonas</taxon>
    </lineage>
</organism>
<gene>
    <name evidence="2" type="ORF">HS961_10380</name>
</gene>
<feature type="transmembrane region" description="Helical" evidence="1">
    <location>
        <begin position="100"/>
        <end position="119"/>
    </location>
</feature>
<dbReference type="AlphaFoldDB" id="A0A7G5EGS8"/>
<dbReference type="KEGG" id="cpis:HS961_10380"/>
<accession>A0A7G5EGS8</accession>
<feature type="transmembrane region" description="Helical" evidence="1">
    <location>
        <begin position="162"/>
        <end position="184"/>
    </location>
</feature>
<reference evidence="2 3" key="1">
    <citation type="journal article" date="2020" name="G3 (Bethesda)">
        <title>CeMbio - The Caenorhabditis elegans Microbiome Resource.</title>
        <authorList>
            <person name="Dirksen P."/>
            <person name="Assie A."/>
            <person name="Zimmermann J."/>
            <person name="Zhang F."/>
            <person name="Tietje A.M."/>
            <person name="Marsh S.A."/>
            <person name="Felix M.A."/>
            <person name="Shapira M."/>
            <person name="Kaleta C."/>
            <person name="Schulenburg H."/>
            <person name="Samuel B."/>
        </authorList>
    </citation>
    <scope>NUCLEOTIDE SEQUENCE [LARGE SCALE GENOMIC DNA]</scope>
    <source>
        <strain evidence="2 3">BIGb0172</strain>
    </source>
</reference>
<dbReference type="EMBL" id="CP058554">
    <property type="protein sequence ID" value="QMV73203.1"/>
    <property type="molecule type" value="Genomic_DNA"/>
</dbReference>
<evidence type="ECO:0000313" key="3">
    <source>
        <dbReference type="Proteomes" id="UP000515240"/>
    </source>
</evidence>
<keyword evidence="1" id="KW-0472">Membrane</keyword>
<keyword evidence="1" id="KW-0812">Transmembrane</keyword>
<evidence type="ECO:0000313" key="2">
    <source>
        <dbReference type="EMBL" id="QMV73203.1"/>
    </source>
</evidence>
<dbReference type="Proteomes" id="UP000515240">
    <property type="component" value="Chromosome"/>
</dbReference>
<name>A0A7G5EGS8_9BURK</name>
<keyword evidence="1" id="KW-1133">Transmembrane helix</keyword>
<evidence type="ECO:0000256" key="1">
    <source>
        <dbReference type="SAM" id="Phobius"/>
    </source>
</evidence>
<proteinExistence type="predicted"/>
<feature type="transmembrane region" description="Helical" evidence="1">
    <location>
        <begin position="224"/>
        <end position="248"/>
    </location>
</feature>
<keyword evidence="3" id="KW-1185">Reference proteome</keyword>